<dbReference type="GO" id="GO:0003700">
    <property type="term" value="F:DNA-binding transcription factor activity"/>
    <property type="evidence" value="ECO:0007669"/>
    <property type="project" value="TreeGrafter"/>
</dbReference>
<feature type="domain" description="Calmodulin binding protein central" evidence="9">
    <location>
        <begin position="4"/>
        <end position="54"/>
    </location>
</feature>
<evidence type="ECO:0000259" key="9">
    <source>
        <dbReference type="Pfam" id="PF20451"/>
    </source>
</evidence>
<evidence type="ECO:0000256" key="1">
    <source>
        <dbReference type="ARBA" id="ARBA00004123"/>
    </source>
</evidence>
<feature type="region of interest" description="Disordered" evidence="8">
    <location>
        <begin position="136"/>
        <end position="165"/>
    </location>
</feature>
<evidence type="ECO:0000256" key="4">
    <source>
        <dbReference type="ARBA" id="ARBA00023125"/>
    </source>
</evidence>
<dbReference type="InterPro" id="IPR046829">
    <property type="entry name" value="Calmod_bind_C"/>
</dbReference>
<organism evidence="11 12">
    <name type="scientific">Rhododendron griersonianum</name>
    <dbReference type="NCBI Taxonomy" id="479676"/>
    <lineage>
        <taxon>Eukaryota</taxon>
        <taxon>Viridiplantae</taxon>
        <taxon>Streptophyta</taxon>
        <taxon>Embryophyta</taxon>
        <taxon>Tracheophyta</taxon>
        <taxon>Spermatophyta</taxon>
        <taxon>Magnoliopsida</taxon>
        <taxon>eudicotyledons</taxon>
        <taxon>Gunneridae</taxon>
        <taxon>Pentapetalae</taxon>
        <taxon>asterids</taxon>
        <taxon>Ericales</taxon>
        <taxon>Ericaceae</taxon>
        <taxon>Ericoideae</taxon>
        <taxon>Rhodoreae</taxon>
        <taxon>Rhododendron</taxon>
    </lineage>
</organism>
<dbReference type="GO" id="GO:0043565">
    <property type="term" value="F:sequence-specific DNA binding"/>
    <property type="evidence" value="ECO:0007669"/>
    <property type="project" value="TreeGrafter"/>
</dbReference>
<proteinExistence type="inferred from homology"/>
<accession>A0AAV6HSS6</accession>
<evidence type="ECO:0000256" key="8">
    <source>
        <dbReference type="SAM" id="MobiDB-lite"/>
    </source>
</evidence>
<dbReference type="Proteomes" id="UP000823749">
    <property type="component" value="Chromosome 13"/>
</dbReference>
<name>A0AAV6HSS6_9ERIC</name>
<gene>
    <name evidence="11" type="ORF">RHGRI_037711</name>
</gene>
<keyword evidence="6" id="KW-0804">Transcription</keyword>
<keyword evidence="5" id="KW-0010">Activator</keyword>
<comment type="similarity">
    <text evidence="2">Belongs to the plant ACBP60 protein family.</text>
</comment>
<dbReference type="GO" id="GO:0080142">
    <property type="term" value="P:regulation of salicylic acid biosynthetic process"/>
    <property type="evidence" value="ECO:0007669"/>
    <property type="project" value="TreeGrafter"/>
</dbReference>
<comment type="caution">
    <text evidence="11">The sequence shown here is derived from an EMBL/GenBank/DDBJ whole genome shotgun (WGS) entry which is preliminary data.</text>
</comment>
<evidence type="ECO:0000313" key="12">
    <source>
        <dbReference type="Proteomes" id="UP000823749"/>
    </source>
</evidence>
<dbReference type="AlphaFoldDB" id="A0AAV6HSS6"/>
<dbReference type="PANTHER" id="PTHR31713:SF100">
    <property type="entry name" value="CALMODULIN-BINDING PROTEIN 60 B"/>
    <property type="match status" value="1"/>
</dbReference>
<evidence type="ECO:0000313" key="11">
    <source>
        <dbReference type="EMBL" id="KAG5517050.1"/>
    </source>
</evidence>
<feature type="domain" description="Calmodulin binding protein C-terminal" evidence="10">
    <location>
        <begin position="59"/>
        <end position="120"/>
    </location>
</feature>
<reference evidence="11 12" key="1">
    <citation type="submission" date="2020-08" db="EMBL/GenBank/DDBJ databases">
        <title>Plant Genome Project.</title>
        <authorList>
            <person name="Zhang R.-G."/>
        </authorList>
    </citation>
    <scope>NUCLEOTIDE SEQUENCE [LARGE SCALE GENOMIC DNA]</scope>
    <source>
        <strain evidence="11">WSP0</strain>
        <tissue evidence="11">Leaf</tissue>
    </source>
</reference>
<keyword evidence="3" id="KW-0805">Transcription regulation</keyword>
<evidence type="ECO:0000256" key="5">
    <source>
        <dbReference type="ARBA" id="ARBA00023159"/>
    </source>
</evidence>
<keyword evidence="4" id="KW-0238">DNA-binding</keyword>
<evidence type="ECO:0000256" key="6">
    <source>
        <dbReference type="ARBA" id="ARBA00023163"/>
    </source>
</evidence>
<dbReference type="GO" id="GO:0005516">
    <property type="term" value="F:calmodulin binding"/>
    <property type="evidence" value="ECO:0007669"/>
    <property type="project" value="InterPro"/>
</dbReference>
<dbReference type="Pfam" id="PF20452">
    <property type="entry name" value="Calmod_bind_C"/>
    <property type="match status" value="1"/>
</dbReference>
<dbReference type="InterPro" id="IPR046830">
    <property type="entry name" value="Calmod_bind_M"/>
</dbReference>
<dbReference type="InterPro" id="IPR012416">
    <property type="entry name" value="CBP60"/>
</dbReference>
<sequence>MGHSFHKRLNSAGIFTVEYFLRLVVRDSQKLRNIFGSGMSNKIWDALIQHAKTCVLGGKLCVYYPCDSRNAGVVYNIYELSGLISGEQYFSADSLSDTQKVYVDTLVKKVYDNWNQVVEYDGKSLLTFKENKRSSASRNELPMGPVEYPNALDNQLTQPHLPGSVPSEQTLMDSSLLIGGKHGLVL</sequence>
<keyword evidence="7" id="KW-0539">Nucleus</keyword>
<protein>
    <submittedName>
        <fullName evidence="11">Uncharacterized protein</fullName>
    </submittedName>
</protein>
<keyword evidence="12" id="KW-1185">Reference proteome</keyword>
<dbReference type="PANTHER" id="PTHR31713">
    <property type="entry name" value="OS02G0177800 PROTEIN"/>
    <property type="match status" value="1"/>
</dbReference>
<comment type="subcellular location">
    <subcellularLocation>
        <location evidence="1">Nucleus</location>
    </subcellularLocation>
</comment>
<dbReference type="EMBL" id="JACTNZ010000013">
    <property type="protein sequence ID" value="KAG5517050.1"/>
    <property type="molecule type" value="Genomic_DNA"/>
</dbReference>
<evidence type="ECO:0000259" key="10">
    <source>
        <dbReference type="Pfam" id="PF20452"/>
    </source>
</evidence>
<evidence type="ECO:0000256" key="7">
    <source>
        <dbReference type="ARBA" id="ARBA00023242"/>
    </source>
</evidence>
<dbReference type="GO" id="GO:0005634">
    <property type="term" value="C:nucleus"/>
    <property type="evidence" value="ECO:0007669"/>
    <property type="project" value="UniProtKB-SubCell"/>
</dbReference>
<evidence type="ECO:0000256" key="2">
    <source>
        <dbReference type="ARBA" id="ARBA00007214"/>
    </source>
</evidence>
<evidence type="ECO:0000256" key="3">
    <source>
        <dbReference type="ARBA" id="ARBA00023015"/>
    </source>
</evidence>
<dbReference type="Pfam" id="PF20451">
    <property type="entry name" value="Calmod_bind_M"/>
    <property type="match status" value="1"/>
</dbReference>